<dbReference type="KEGG" id="smo:SELMODRAFT_426343"/>
<dbReference type="InParanoid" id="D8SW31"/>
<organism evidence="3">
    <name type="scientific">Selaginella moellendorffii</name>
    <name type="common">Spikemoss</name>
    <dbReference type="NCBI Taxonomy" id="88036"/>
    <lineage>
        <taxon>Eukaryota</taxon>
        <taxon>Viridiplantae</taxon>
        <taxon>Streptophyta</taxon>
        <taxon>Embryophyta</taxon>
        <taxon>Tracheophyta</taxon>
        <taxon>Lycopodiopsida</taxon>
        <taxon>Selaginellales</taxon>
        <taxon>Selaginellaceae</taxon>
        <taxon>Selaginella</taxon>
    </lineage>
</organism>
<feature type="repeat" description="WD" evidence="1">
    <location>
        <begin position="81"/>
        <end position="113"/>
    </location>
</feature>
<keyword evidence="1" id="KW-0853">WD repeat</keyword>
<dbReference type="InterPro" id="IPR001680">
    <property type="entry name" value="WD40_rpt"/>
</dbReference>
<dbReference type="Proteomes" id="UP000001514">
    <property type="component" value="Unassembled WGS sequence"/>
</dbReference>
<sequence>MRAWDLMRYQTVTRPSLCHWLQTKVERSSVLEHAFQIYVWSMKAACPQWSRGTGSWFGLFSYRRQNRAPVDVFEGKGRVENFTHTHDVLIVVYCPDGKQLGCSTLDGQIHFWDQIDGVLMGTIEGRHEVAEGRLMSDRRTAANSSSGKCVTRRQPTACWRNQQVHLHVRCHGPGFATKASDISQLFIGCVDDQVRGKLAQDAAGPIMCTKCVRISPTGSSGNNGKPTQWTTLFLIPVDVEPEAINDALESKRYSRALMLALRLNELLLIQKCVEAVDISVISAVVCNISLSYLGDALAQYLEKTPHLEFLLELCIGRTIQLRNRELMPTLKSLSCSNNCLQK</sequence>
<reference evidence="2 3" key="1">
    <citation type="journal article" date="2011" name="Science">
        <title>The Selaginella genome identifies genetic changes associated with the evolution of vascular plants.</title>
        <authorList>
            <person name="Banks J.A."/>
            <person name="Nishiyama T."/>
            <person name="Hasebe M."/>
            <person name="Bowman J.L."/>
            <person name="Gribskov M."/>
            <person name="dePamphilis C."/>
            <person name="Albert V.A."/>
            <person name="Aono N."/>
            <person name="Aoyama T."/>
            <person name="Ambrose B.A."/>
            <person name="Ashton N.W."/>
            <person name="Axtell M.J."/>
            <person name="Barker E."/>
            <person name="Barker M.S."/>
            <person name="Bennetzen J.L."/>
            <person name="Bonawitz N.D."/>
            <person name="Chapple C."/>
            <person name="Cheng C."/>
            <person name="Correa L.G."/>
            <person name="Dacre M."/>
            <person name="DeBarry J."/>
            <person name="Dreyer I."/>
            <person name="Elias M."/>
            <person name="Engstrom E.M."/>
            <person name="Estelle M."/>
            <person name="Feng L."/>
            <person name="Finet C."/>
            <person name="Floyd S.K."/>
            <person name="Frommer W.B."/>
            <person name="Fujita T."/>
            <person name="Gramzow L."/>
            <person name="Gutensohn M."/>
            <person name="Harholt J."/>
            <person name="Hattori M."/>
            <person name="Heyl A."/>
            <person name="Hirai T."/>
            <person name="Hiwatashi Y."/>
            <person name="Ishikawa M."/>
            <person name="Iwata M."/>
            <person name="Karol K.G."/>
            <person name="Koehler B."/>
            <person name="Kolukisaoglu U."/>
            <person name="Kubo M."/>
            <person name="Kurata T."/>
            <person name="Lalonde S."/>
            <person name="Li K."/>
            <person name="Li Y."/>
            <person name="Litt A."/>
            <person name="Lyons E."/>
            <person name="Manning G."/>
            <person name="Maruyama T."/>
            <person name="Michael T.P."/>
            <person name="Mikami K."/>
            <person name="Miyazaki S."/>
            <person name="Morinaga S."/>
            <person name="Murata T."/>
            <person name="Mueller-Roeber B."/>
            <person name="Nelson D.R."/>
            <person name="Obara M."/>
            <person name="Oguri Y."/>
            <person name="Olmstead R.G."/>
            <person name="Onodera N."/>
            <person name="Petersen B.L."/>
            <person name="Pils B."/>
            <person name="Prigge M."/>
            <person name="Rensing S.A."/>
            <person name="Riano-Pachon D.M."/>
            <person name="Roberts A.W."/>
            <person name="Sato Y."/>
            <person name="Scheller H.V."/>
            <person name="Schulz B."/>
            <person name="Schulz C."/>
            <person name="Shakirov E.V."/>
            <person name="Shibagaki N."/>
            <person name="Shinohara N."/>
            <person name="Shippen D.E."/>
            <person name="Soerensen I."/>
            <person name="Sotooka R."/>
            <person name="Sugimoto N."/>
            <person name="Sugita M."/>
            <person name="Sumikawa N."/>
            <person name="Tanurdzic M."/>
            <person name="Theissen G."/>
            <person name="Ulvskov P."/>
            <person name="Wakazuki S."/>
            <person name="Weng J.K."/>
            <person name="Willats W.W."/>
            <person name="Wipf D."/>
            <person name="Wolf P.G."/>
            <person name="Yang L."/>
            <person name="Zimmer A.D."/>
            <person name="Zhu Q."/>
            <person name="Mitros T."/>
            <person name="Hellsten U."/>
            <person name="Loque D."/>
            <person name="Otillar R."/>
            <person name="Salamov A."/>
            <person name="Schmutz J."/>
            <person name="Shapiro H."/>
            <person name="Lindquist E."/>
            <person name="Lucas S."/>
            <person name="Rokhsar D."/>
            <person name="Grigoriev I.V."/>
        </authorList>
    </citation>
    <scope>NUCLEOTIDE SEQUENCE [LARGE SCALE GENOMIC DNA]</scope>
</reference>
<dbReference type="AlphaFoldDB" id="D8SW31"/>
<evidence type="ECO:0008006" key="4">
    <source>
        <dbReference type="Google" id="ProtNLM"/>
    </source>
</evidence>
<dbReference type="InterPro" id="IPR015943">
    <property type="entry name" value="WD40/YVTN_repeat-like_dom_sf"/>
</dbReference>
<dbReference type="EMBL" id="GL377647">
    <property type="protein sequence ID" value="EFJ11421.1"/>
    <property type="molecule type" value="Genomic_DNA"/>
</dbReference>
<protein>
    <recommendedName>
        <fullName evidence="4">Small-subunit processome Utp12 domain-containing protein</fullName>
    </recommendedName>
</protein>
<name>D8SW31_SELML</name>
<dbReference type="PANTHER" id="PTHR19858">
    <property type="entry name" value="WD40 REPEAT PROTEIN"/>
    <property type="match status" value="1"/>
</dbReference>
<dbReference type="InterPro" id="IPR027145">
    <property type="entry name" value="PWP2"/>
</dbReference>
<dbReference type="STRING" id="88036.D8SW31"/>
<evidence type="ECO:0000313" key="3">
    <source>
        <dbReference type="Proteomes" id="UP000001514"/>
    </source>
</evidence>
<dbReference type="SUPFAM" id="SSF50978">
    <property type="entry name" value="WD40 repeat-like"/>
    <property type="match status" value="1"/>
</dbReference>
<keyword evidence="3" id="KW-1185">Reference proteome</keyword>
<proteinExistence type="predicted"/>
<accession>D8SW31</accession>
<dbReference type="PROSITE" id="PS50082">
    <property type="entry name" value="WD_REPEATS_2"/>
    <property type="match status" value="1"/>
</dbReference>
<dbReference type="eggNOG" id="KOG0291">
    <property type="taxonomic scope" value="Eukaryota"/>
</dbReference>
<dbReference type="HOGENOM" id="CLU_812333_0_0_1"/>
<evidence type="ECO:0000313" key="2">
    <source>
        <dbReference type="EMBL" id="EFJ11421.1"/>
    </source>
</evidence>
<dbReference type="InterPro" id="IPR036322">
    <property type="entry name" value="WD40_repeat_dom_sf"/>
</dbReference>
<dbReference type="PANTHER" id="PTHR19858:SF0">
    <property type="entry name" value="PERIODIC TRYPTOPHAN PROTEIN 2 HOMOLOG"/>
    <property type="match status" value="1"/>
</dbReference>
<evidence type="ECO:0000256" key="1">
    <source>
        <dbReference type="PROSITE-ProRule" id="PRU00221"/>
    </source>
</evidence>
<dbReference type="Gramene" id="EFJ11421">
    <property type="protein sequence ID" value="EFJ11421"/>
    <property type="gene ID" value="SELMODRAFT_426343"/>
</dbReference>
<dbReference type="Gene3D" id="2.130.10.10">
    <property type="entry name" value="YVTN repeat-like/Quinoprotein amine dehydrogenase"/>
    <property type="match status" value="1"/>
</dbReference>
<dbReference type="SMART" id="SM00320">
    <property type="entry name" value="WD40"/>
    <property type="match status" value="1"/>
</dbReference>
<gene>
    <name evidence="2" type="ORF">SELMODRAFT_426343</name>
</gene>